<protein>
    <submittedName>
        <fullName evidence="2">Uncharacterized protein</fullName>
    </submittedName>
</protein>
<sequence>MMLFDLNSGWNEVSSGVGVASSFLARPLPLPPTFALASTQIQECSGLHRLLLPPQRLSSPSPPPQPQQTREPKPELQALIREFSVNSSAHSQWKHIIGSDGGNKENKARIQRIIVAGKALANVVRIGKEVIVFKPSKTEKHVSEFASKLPSSEVPASTVGDGRIHCGSLWEFSVDSENPSAQTPLFEEEMVDTVGVWVHGFVPAQRWWRCRWCAALLLAGEEKSRFLATAKSNHSQLQHRQN</sequence>
<organism evidence="2 3">
    <name type="scientific">Fraxinus pennsylvanica</name>
    <dbReference type="NCBI Taxonomy" id="56036"/>
    <lineage>
        <taxon>Eukaryota</taxon>
        <taxon>Viridiplantae</taxon>
        <taxon>Streptophyta</taxon>
        <taxon>Embryophyta</taxon>
        <taxon>Tracheophyta</taxon>
        <taxon>Spermatophyta</taxon>
        <taxon>Magnoliopsida</taxon>
        <taxon>eudicotyledons</taxon>
        <taxon>Gunneridae</taxon>
        <taxon>Pentapetalae</taxon>
        <taxon>asterids</taxon>
        <taxon>lamiids</taxon>
        <taxon>Lamiales</taxon>
        <taxon>Oleaceae</taxon>
        <taxon>Oleeae</taxon>
        <taxon>Fraxinus</taxon>
    </lineage>
</organism>
<dbReference type="EMBL" id="OU503039">
    <property type="protein sequence ID" value="CAI9759179.1"/>
    <property type="molecule type" value="Genomic_DNA"/>
</dbReference>
<gene>
    <name evidence="2" type="ORF">FPE_LOCUS6609</name>
</gene>
<accession>A0AAD1YXL2</accession>
<feature type="region of interest" description="Disordered" evidence="1">
    <location>
        <begin position="53"/>
        <end position="73"/>
    </location>
</feature>
<dbReference type="Proteomes" id="UP000834106">
    <property type="component" value="Chromosome 4"/>
</dbReference>
<keyword evidence="3" id="KW-1185">Reference proteome</keyword>
<proteinExistence type="predicted"/>
<reference evidence="2" key="1">
    <citation type="submission" date="2023-05" db="EMBL/GenBank/DDBJ databases">
        <authorList>
            <person name="Huff M."/>
        </authorList>
    </citation>
    <scope>NUCLEOTIDE SEQUENCE</scope>
</reference>
<dbReference type="AlphaFoldDB" id="A0AAD1YXL2"/>
<name>A0AAD1YXL2_9LAMI</name>
<evidence type="ECO:0000313" key="2">
    <source>
        <dbReference type="EMBL" id="CAI9759179.1"/>
    </source>
</evidence>
<evidence type="ECO:0000313" key="3">
    <source>
        <dbReference type="Proteomes" id="UP000834106"/>
    </source>
</evidence>
<evidence type="ECO:0000256" key="1">
    <source>
        <dbReference type="SAM" id="MobiDB-lite"/>
    </source>
</evidence>